<sequence>MIQADAESNLPIDGGLQQKNWLAWQPEVAAESETRRGERKVRVRALTAIGRQYGGG</sequence>
<accession>A0A9I9D8C9</accession>
<name>A0A9I9D8C9_CUCME</name>
<dbReference type="Gramene" id="MELO3C014545.2.1">
    <property type="protein sequence ID" value="MELO3C014545.2.1"/>
    <property type="gene ID" value="MELO3C014545.2"/>
</dbReference>
<evidence type="ECO:0000313" key="1">
    <source>
        <dbReference type="EnsemblPlants" id="MELO3C014545.2.1"/>
    </source>
</evidence>
<protein>
    <submittedName>
        <fullName evidence="1">Uncharacterized protein</fullName>
    </submittedName>
</protein>
<reference evidence="1" key="1">
    <citation type="submission" date="2023-03" db="UniProtKB">
        <authorList>
            <consortium name="EnsemblPlants"/>
        </authorList>
    </citation>
    <scope>IDENTIFICATION</scope>
</reference>
<dbReference type="AlphaFoldDB" id="A0A9I9D8C9"/>
<dbReference type="EnsemblPlants" id="MELO3C014545.2.1">
    <property type="protein sequence ID" value="MELO3C014545.2.1"/>
    <property type="gene ID" value="MELO3C014545.2"/>
</dbReference>
<proteinExistence type="predicted"/>
<organism evidence="1">
    <name type="scientific">Cucumis melo</name>
    <name type="common">Muskmelon</name>
    <dbReference type="NCBI Taxonomy" id="3656"/>
    <lineage>
        <taxon>Eukaryota</taxon>
        <taxon>Viridiplantae</taxon>
        <taxon>Streptophyta</taxon>
        <taxon>Embryophyta</taxon>
        <taxon>Tracheophyta</taxon>
        <taxon>Spermatophyta</taxon>
        <taxon>Magnoliopsida</taxon>
        <taxon>eudicotyledons</taxon>
        <taxon>Gunneridae</taxon>
        <taxon>Pentapetalae</taxon>
        <taxon>rosids</taxon>
        <taxon>fabids</taxon>
        <taxon>Cucurbitales</taxon>
        <taxon>Cucurbitaceae</taxon>
        <taxon>Benincaseae</taxon>
        <taxon>Cucumis</taxon>
    </lineage>
</organism>